<dbReference type="RefSeq" id="WP_013266699.1">
    <property type="nucleotide sequence ID" value="NC_014374.1"/>
</dbReference>
<evidence type="ECO:0000313" key="7">
    <source>
        <dbReference type="Proteomes" id="UP000000346"/>
    </source>
</evidence>
<dbReference type="GO" id="GO:0006272">
    <property type="term" value="P:leading strand elongation"/>
    <property type="evidence" value="ECO:0007669"/>
    <property type="project" value="TreeGrafter"/>
</dbReference>
<evidence type="ECO:0000313" key="6">
    <source>
        <dbReference type="EMBL" id="ADL19187.1"/>
    </source>
</evidence>
<dbReference type="eggNOG" id="arCOG00488">
    <property type="taxonomic scope" value="Archaea"/>
</dbReference>
<dbReference type="GeneID" id="9499016"/>
<dbReference type="InterPro" id="IPR000730">
    <property type="entry name" value="Pr_cel_nuc_antig"/>
</dbReference>
<dbReference type="InterPro" id="IPR022648">
    <property type="entry name" value="Pr_cel_nuc_antig_N"/>
</dbReference>
<dbReference type="CDD" id="cd00577">
    <property type="entry name" value="PCNA"/>
    <property type="match status" value="1"/>
</dbReference>
<dbReference type="HAMAP" id="MF_00317">
    <property type="entry name" value="DNApol_clamp_arch"/>
    <property type="match status" value="1"/>
</dbReference>
<dbReference type="SUPFAM" id="SSF55979">
    <property type="entry name" value="DNA clamp"/>
    <property type="match status" value="2"/>
</dbReference>
<dbReference type="KEGG" id="asc:ASAC_0781"/>
<evidence type="ECO:0000256" key="4">
    <source>
        <dbReference type="SAM" id="MobiDB-lite"/>
    </source>
</evidence>
<dbReference type="PANTHER" id="PTHR11352:SF0">
    <property type="entry name" value="PROLIFERATING CELL NUCLEAR ANTIGEN"/>
    <property type="match status" value="1"/>
</dbReference>
<protein>
    <recommendedName>
        <fullName evidence="3">DNA polymerase sliding clamp</fullName>
    </recommendedName>
    <alternativeName>
        <fullName evidence="3">Proliferating cell nuclear antigen homolog</fullName>
        <shortName evidence="3">PCNA</shortName>
    </alternativeName>
</protein>
<reference evidence="6 7" key="1">
    <citation type="journal article" date="2010" name="Appl. Environ. Microbiol.">
        <title>The genome sequence of the crenarchaeon Acidilobus saccharovorans supports a new order, Acidilobales, and suggests an important ecological role in terrestrial acidic hot springs.</title>
        <authorList>
            <person name="Mardanov A.V."/>
            <person name="Svetlitchnyi V.A."/>
            <person name="Beletsky A.V."/>
            <person name="Prokofeva M.I."/>
            <person name="Bonch-Osmolovskaya E.A."/>
            <person name="Ravin N.V."/>
            <person name="Skryabin K.G."/>
        </authorList>
    </citation>
    <scope>NUCLEOTIDE SEQUENCE [LARGE SCALE GENOMIC DNA]</scope>
    <source>
        <strain evidence="7">DSM 16705 / JCM 18335 / VKM B-2471 / 345-15</strain>
    </source>
</reference>
<keyword evidence="1 3" id="KW-0235">DNA replication</keyword>
<feature type="region of interest" description="Disordered" evidence="4">
    <location>
        <begin position="255"/>
        <end position="303"/>
    </location>
</feature>
<dbReference type="OrthoDB" id="14749at2157"/>
<name>D9Q1J9_ACIS3</name>
<dbReference type="Pfam" id="PF00705">
    <property type="entry name" value="PCNA_N"/>
    <property type="match status" value="1"/>
</dbReference>
<feature type="domain" description="Proliferating cell nuclear antigen PCNA N-terminal" evidence="5">
    <location>
        <begin position="16"/>
        <end position="105"/>
    </location>
</feature>
<dbReference type="GO" id="GO:0030337">
    <property type="term" value="F:DNA polymerase processivity factor activity"/>
    <property type="evidence" value="ECO:0007669"/>
    <property type="project" value="UniProtKB-UniRule"/>
</dbReference>
<accession>D9Q1J9</accession>
<comment type="subunit">
    <text evidence="3">Homotrimer. The subunits circularize to form a toroid; DNA passes through its center. Replication factor C (RFC) is required to load the toroid on the DNA.</text>
</comment>
<dbReference type="AlphaFoldDB" id="D9Q1J9"/>
<keyword evidence="2 3" id="KW-0238">DNA-binding</keyword>
<dbReference type="PROSITE" id="PS01251">
    <property type="entry name" value="PCNA_1"/>
    <property type="match status" value="1"/>
</dbReference>
<evidence type="ECO:0000256" key="3">
    <source>
        <dbReference type="HAMAP-Rule" id="MF_00317"/>
    </source>
</evidence>
<dbReference type="InterPro" id="IPR022659">
    <property type="entry name" value="Pr_cel_nuc_antig_CS"/>
</dbReference>
<organism evidence="6 7">
    <name type="scientific">Acidilobus saccharovorans (strain DSM 16705 / JCM 18335 / VKM B-2471 / 345-15)</name>
    <dbReference type="NCBI Taxonomy" id="666510"/>
    <lineage>
        <taxon>Archaea</taxon>
        <taxon>Thermoproteota</taxon>
        <taxon>Thermoprotei</taxon>
        <taxon>Acidilobales</taxon>
        <taxon>Acidilobaceae</taxon>
        <taxon>Acidilobus</taxon>
    </lineage>
</organism>
<dbReference type="Gene3D" id="3.70.10.10">
    <property type="match status" value="1"/>
</dbReference>
<dbReference type="GO" id="GO:0003677">
    <property type="term" value="F:DNA binding"/>
    <property type="evidence" value="ECO:0007669"/>
    <property type="project" value="UniProtKB-UniRule"/>
</dbReference>
<comment type="similarity">
    <text evidence="3">Belongs to the PCNA family.</text>
</comment>
<dbReference type="EMBL" id="CP001742">
    <property type="protein sequence ID" value="ADL19187.1"/>
    <property type="molecule type" value="Genomic_DNA"/>
</dbReference>
<evidence type="ECO:0000256" key="2">
    <source>
        <dbReference type="ARBA" id="ARBA00023125"/>
    </source>
</evidence>
<dbReference type="Proteomes" id="UP000000346">
    <property type="component" value="Chromosome"/>
</dbReference>
<dbReference type="GO" id="GO:0006275">
    <property type="term" value="P:regulation of DNA replication"/>
    <property type="evidence" value="ECO:0007669"/>
    <property type="project" value="UniProtKB-UniRule"/>
</dbReference>
<feature type="compositionally biased region" description="Acidic residues" evidence="4">
    <location>
        <begin position="274"/>
        <end position="303"/>
    </location>
</feature>
<keyword evidence="7" id="KW-1185">Reference proteome</keyword>
<dbReference type="HOGENOM" id="CLU_043978_1_0_2"/>
<dbReference type="InterPro" id="IPR046938">
    <property type="entry name" value="DNA_clamp_sf"/>
</dbReference>
<evidence type="ECO:0000256" key="1">
    <source>
        <dbReference type="ARBA" id="ARBA00022705"/>
    </source>
</evidence>
<dbReference type="PANTHER" id="PTHR11352">
    <property type="entry name" value="PROLIFERATING CELL NUCLEAR ANTIGEN"/>
    <property type="match status" value="1"/>
</dbReference>
<dbReference type="InParanoid" id="D9Q1J9"/>
<dbReference type="STRING" id="666510.ASAC_0781"/>
<comment type="function">
    <text evidence="3">Sliding clamp subunit that acts as a moving platform for DNA processing. Responsible for tethering the catalytic subunit of DNA polymerase and other proteins to DNA during high-speed replication.</text>
</comment>
<proteinExistence type="inferred from homology"/>
<evidence type="ECO:0000259" key="5">
    <source>
        <dbReference type="Pfam" id="PF00705"/>
    </source>
</evidence>
<gene>
    <name evidence="3" type="primary">pcn</name>
    <name evidence="6" type="ordered locus">ASAC_0781</name>
</gene>
<sequence>MSELESQFGNAVARFRYPDAKMFRSIIDSLSDIIEEAAFTITKDGVKVSGLDPAKVAYVEVTIPYSSFLEYELSQDSVTMGANLASLSKALVDTKKGNSVEFRVSQSQVLIKVEGQARRVYLLPNIEVASEIPEMKLEHDADIKIMADPFRRAVEDAGEFGNAVEFEATDTYFAVRASGERRAEAKFLSGSGSLISLEVKESAKAVYDYSYLDKVLSLTKVAEQVEVMFKTDNPLELRLDSPSFSVRYVLAPYTGEAAGEEKTGRRSRRKEAKEEEAAESEESEEAEESEGEEEEEEGSSEEE</sequence>